<name>A0A841AUH3_9PSEU</name>
<accession>A0A841AUH3</accession>
<gene>
    <name evidence="1" type="ORF">HDA45_002606</name>
</gene>
<dbReference type="Proteomes" id="UP000580861">
    <property type="component" value="Unassembled WGS sequence"/>
</dbReference>
<proteinExistence type="predicted"/>
<keyword evidence="2" id="KW-1185">Reference proteome</keyword>
<reference evidence="1 2" key="1">
    <citation type="submission" date="2020-08" db="EMBL/GenBank/DDBJ databases">
        <title>Sequencing the genomes of 1000 actinobacteria strains.</title>
        <authorList>
            <person name="Klenk H.-P."/>
        </authorList>
    </citation>
    <scope>NUCLEOTIDE SEQUENCE [LARGE SCALE GENOMIC DNA]</scope>
    <source>
        <strain evidence="1 2">DSM 45272</strain>
    </source>
</reference>
<protein>
    <submittedName>
        <fullName evidence="1">Uncharacterized protein</fullName>
    </submittedName>
</protein>
<evidence type="ECO:0000313" key="1">
    <source>
        <dbReference type="EMBL" id="MBB5852519.1"/>
    </source>
</evidence>
<dbReference type="EMBL" id="JACHMX010000001">
    <property type="protein sequence ID" value="MBB5852519.1"/>
    <property type="molecule type" value="Genomic_DNA"/>
</dbReference>
<evidence type="ECO:0000313" key="2">
    <source>
        <dbReference type="Proteomes" id="UP000580861"/>
    </source>
</evidence>
<dbReference type="RefSeq" id="WP_184895010.1">
    <property type="nucleotide sequence ID" value="NZ_JACHMX010000001.1"/>
</dbReference>
<comment type="caution">
    <text evidence="1">The sequence shown here is derived from an EMBL/GenBank/DDBJ whole genome shotgun (WGS) entry which is preliminary data.</text>
</comment>
<sequence length="109" mass="11471">MRNARPTRRQIEANSDDLGFDALTITPAGVDALVASDEVTAVEDLLADAGYMAVDLPEFDFEPRTLAEFETEISPAPVVELATWSVAGLPGQGKSAGALAALYDFGEVA</sequence>
<organism evidence="1 2">
    <name type="scientific">Amycolatopsis umgeniensis</name>
    <dbReference type="NCBI Taxonomy" id="336628"/>
    <lineage>
        <taxon>Bacteria</taxon>
        <taxon>Bacillati</taxon>
        <taxon>Actinomycetota</taxon>
        <taxon>Actinomycetes</taxon>
        <taxon>Pseudonocardiales</taxon>
        <taxon>Pseudonocardiaceae</taxon>
        <taxon>Amycolatopsis</taxon>
    </lineage>
</organism>
<dbReference type="AlphaFoldDB" id="A0A841AUH3"/>